<sequence>MSDAKQDKNQLAESMAVFLNKHGAEEAGKLLCRFLLTVAHASNPSEIQFTDKMGQVQIRALAISNKTLH</sequence>
<reference evidence="2" key="1">
    <citation type="journal article" date="2019" name="Int. J. Syst. Evol. Microbiol.">
        <title>The Global Catalogue of Microorganisms (GCM) 10K type strain sequencing project: providing services to taxonomists for standard genome sequencing and annotation.</title>
        <authorList>
            <consortium name="The Broad Institute Genomics Platform"/>
            <consortium name="The Broad Institute Genome Sequencing Center for Infectious Disease"/>
            <person name="Wu L."/>
            <person name="Ma J."/>
        </authorList>
    </citation>
    <scope>NUCLEOTIDE SEQUENCE [LARGE SCALE GENOMIC DNA]</scope>
    <source>
        <strain evidence="2">NBRC 111756</strain>
    </source>
</reference>
<evidence type="ECO:0000313" key="2">
    <source>
        <dbReference type="Proteomes" id="UP001596422"/>
    </source>
</evidence>
<accession>A0ABW2A938</accession>
<gene>
    <name evidence="1" type="ORF">ACFQDL_31160</name>
</gene>
<organism evidence="1 2">
    <name type="scientific">Marinobacterium aestuariivivens</name>
    <dbReference type="NCBI Taxonomy" id="1698799"/>
    <lineage>
        <taxon>Bacteria</taxon>
        <taxon>Pseudomonadati</taxon>
        <taxon>Pseudomonadota</taxon>
        <taxon>Gammaproteobacteria</taxon>
        <taxon>Oceanospirillales</taxon>
        <taxon>Oceanospirillaceae</taxon>
        <taxon>Marinobacterium</taxon>
    </lineage>
</organism>
<dbReference type="Proteomes" id="UP001596422">
    <property type="component" value="Unassembled WGS sequence"/>
</dbReference>
<name>A0ABW2A938_9GAMM</name>
<protein>
    <submittedName>
        <fullName evidence="1">Uncharacterized protein</fullName>
    </submittedName>
</protein>
<dbReference type="EMBL" id="JBHSWE010000002">
    <property type="protein sequence ID" value="MFC6674060.1"/>
    <property type="molecule type" value="Genomic_DNA"/>
</dbReference>
<dbReference type="RefSeq" id="WP_379913672.1">
    <property type="nucleotide sequence ID" value="NZ_JBHSWE010000002.1"/>
</dbReference>
<comment type="caution">
    <text evidence="1">The sequence shown here is derived from an EMBL/GenBank/DDBJ whole genome shotgun (WGS) entry which is preliminary data.</text>
</comment>
<keyword evidence="2" id="KW-1185">Reference proteome</keyword>
<proteinExistence type="predicted"/>
<evidence type="ECO:0000313" key="1">
    <source>
        <dbReference type="EMBL" id="MFC6674060.1"/>
    </source>
</evidence>